<reference evidence="1" key="1">
    <citation type="submission" date="2022-11" db="EMBL/GenBank/DDBJ databases">
        <title>Lacinutrix neustonica HL-RS19T sp. nov., isolated from the surface microlayer sample of brackish Lake Shihwa.</title>
        <authorList>
            <person name="Choi J.Y."/>
            <person name="Hwang C.Y."/>
        </authorList>
    </citation>
    <scope>NUCLEOTIDE SEQUENCE</scope>
    <source>
        <strain evidence="1">HL-RS19</strain>
    </source>
</reference>
<dbReference type="EMBL" id="CP113088">
    <property type="protein sequence ID" value="WAC01359.1"/>
    <property type="molecule type" value="Genomic_DNA"/>
</dbReference>
<dbReference type="RefSeq" id="WP_267675973.1">
    <property type="nucleotide sequence ID" value="NZ_CP113088.1"/>
</dbReference>
<proteinExistence type="predicted"/>
<keyword evidence="2" id="KW-1185">Reference proteome</keyword>
<dbReference type="KEGG" id="lnu:N7U66_14985"/>
<accession>A0A9E8MUW3</accession>
<dbReference type="AlphaFoldDB" id="A0A9E8MUW3"/>
<organism evidence="1 2">
    <name type="scientific">Lacinutrix neustonica</name>
    <dbReference type="NCBI Taxonomy" id="2980107"/>
    <lineage>
        <taxon>Bacteria</taxon>
        <taxon>Pseudomonadati</taxon>
        <taxon>Bacteroidota</taxon>
        <taxon>Flavobacteriia</taxon>
        <taxon>Flavobacteriales</taxon>
        <taxon>Flavobacteriaceae</taxon>
        <taxon>Lacinutrix</taxon>
    </lineage>
</organism>
<sequence>MPYIGKSLKCKNLTIATGHAMMGWSMATATGLLVSEIISDKKTSLDIKAFHPRQNLLIRIIFAVLYKKHPLVIA</sequence>
<dbReference type="InterPro" id="IPR036188">
    <property type="entry name" value="FAD/NAD-bd_sf"/>
</dbReference>
<evidence type="ECO:0000313" key="1">
    <source>
        <dbReference type="EMBL" id="WAC01359.1"/>
    </source>
</evidence>
<protein>
    <recommendedName>
        <fullName evidence="3">FAD dependent oxidoreductase domain-containing protein</fullName>
    </recommendedName>
</protein>
<dbReference type="Gene3D" id="3.50.50.60">
    <property type="entry name" value="FAD/NAD(P)-binding domain"/>
    <property type="match status" value="1"/>
</dbReference>
<evidence type="ECO:0008006" key="3">
    <source>
        <dbReference type="Google" id="ProtNLM"/>
    </source>
</evidence>
<name>A0A9E8MUW3_9FLAO</name>
<evidence type="ECO:0000313" key="2">
    <source>
        <dbReference type="Proteomes" id="UP001164705"/>
    </source>
</evidence>
<gene>
    <name evidence="1" type="ORF">N7U66_14985</name>
</gene>
<dbReference type="Proteomes" id="UP001164705">
    <property type="component" value="Chromosome"/>
</dbReference>